<reference evidence="3 4" key="1">
    <citation type="submission" date="2017-02" db="EMBL/GenBank/DDBJ databases">
        <authorList>
            <person name="Peterson S.W."/>
        </authorList>
    </citation>
    <scope>NUCLEOTIDE SEQUENCE [LARGE SCALE GENOMIC DNA]</scope>
    <source>
        <strain evidence="3 4">CIP104813</strain>
    </source>
</reference>
<feature type="transmembrane region" description="Helical" evidence="2">
    <location>
        <begin position="39"/>
        <end position="60"/>
    </location>
</feature>
<evidence type="ECO:0000256" key="2">
    <source>
        <dbReference type="SAM" id="Phobius"/>
    </source>
</evidence>
<dbReference type="RefSeq" id="WP_087104292.1">
    <property type="nucleotide sequence ID" value="NZ_FWFG01000068.1"/>
</dbReference>
<protein>
    <submittedName>
        <fullName evidence="3">Uncharacterized protein</fullName>
    </submittedName>
</protein>
<keyword evidence="2" id="KW-0812">Transmembrane</keyword>
<evidence type="ECO:0000313" key="3">
    <source>
        <dbReference type="EMBL" id="SLM92436.1"/>
    </source>
</evidence>
<keyword evidence="4" id="KW-1185">Reference proteome</keyword>
<feature type="compositionally biased region" description="Basic residues" evidence="1">
    <location>
        <begin position="65"/>
        <end position="75"/>
    </location>
</feature>
<feature type="compositionally biased region" description="Basic and acidic residues" evidence="1">
    <location>
        <begin position="76"/>
        <end position="89"/>
    </location>
</feature>
<keyword evidence="2" id="KW-1133">Transmembrane helix</keyword>
<evidence type="ECO:0000313" key="4">
    <source>
        <dbReference type="Proteomes" id="UP000195981"/>
    </source>
</evidence>
<accession>A0A1X6X1K6</accession>
<organism evidence="3 4">
    <name type="scientific">Brachybacterium nesterenkovii</name>
    <dbReference type="NCBI Taxonomy" id="47847"/>
    <lineage>
        <taxon>Bacteria</taxon>
        <taxon>Bacillati</taxon>
        <taxon>Actinomycetota</taxon>
        <taxon>Actinomycetes</taxon>
        <taxon>Micrococcales</taxon>
        <taxon>Dermabacteraceae</taxon>
        <taxon>Brachybacterium</taxon>
    </lineage>
</organism>
<sequence length="89" mass="9868">MASRPRSLTGRIRDQLAFSVGAVLVLFLVLRVFGVRSSVAGIALSILLTLALNVGLAAWGEARSRRTAQRPRQAPRARDADIRWRDDER</sequence>
<dbReference type="AlphaFoldDB" id="A0A1X6X1K6"/>
<name>A0A1X6X1K6_9MICO</name>
<keyword evidence="2" id="KW-0472">Membrane</keyword>
<evidence type="ECO:0000256" key="1">
    <source>
        <dbReference type="SAM" id="MobiDB-lite"/>
    </source>
</evidence>
<feature type="transmembrane region" description="Helical" evidence="2">
    <location>
        <begin position="16"/>
        <end position="33"/>
    </location>
</feature>
<proteinExistence type="predicted"/>
<dbReference type="EMBL" id="FWFG01000068">
    <property type="protein sequence ID" value="SLM92436.1"/>
    <property type="molecule type" value="Genomic_DNA"/>
</dbReference>
<feature type="region of interest" description="Disordered" evidence="1">
    <location>
        <begin position="62"/>
        <end position="89"/>
    </location>
</feature>
<gene>
    <name evidence="3" type="ORF">FM110_08275</name>
</gene>
<dbReference type="Proteomes" id="UP000195981">
    <property type="component" value="Unassembled WGS sequence"/>
</dbReference>